<proteinExistence type="predicted"/>
<sequence>MIRLTDAELQRLSNLCISPSHIKDLRQQPTSSTPKLCWKRRCQ</sequence>
<protein>
    <submittedName>
        <fullName evidence="1">Uncharacterized protein</fullName>
    </submittedName>
</protein>
<organism evidence="1">
    <name type="scientific">Brassica oleracea</name>
    <name type="common">Wild cabbage</name>
    <dbReference type="NCBI Taxonomy" id="3712"/>
    <lineage>
        <taxon>Eukaryota</taxon>
        <taxon>Viridiplantae</taxon>
        <taxon>Streptophyta</taxon>
        <taxon>Embryophyta</taxon>
        <taxon>Tracheophyta</taxon>
        <taxon>Spermatophyta</taxon>
        <taxon>Magnoliopsida</taxon>
        <taxon>eudicotyledons</taxon>
        <taxon>Gunneridae</taxon>
        <taxon>Pentapetalae</taxon>
        <taxon>rosids</taxon>
        <taxon>malvids</taxon>
        <taxon>Brassicales</taxon>
        <taxon>Brassicaceae</taxon>
        <taxon>Brassiceae</taxon>
        <taxon>Brassica</taxon>
    </lineage>
</organism>
<reference evidence="1" key="1">
    <citation type="submission" date="2018-11" db="EMBL/GenBank/DDBJ databases">
        <authorList>
            <consortium name="Genoscope - CEA"/>
            <person name="William W."/>
        </authorList>
    </citation>
    <scope>NUCLEOTIDE SEQUENCE</scope>
</reference>
<gene>
    <name evidence="1" type="ORF">BOLC4T27912H</name>
</gene>
<name>A0A3P6CX91_BRAOL</name>
<accession>A0A3P6CX91</accession>
<dbReference type="EMBL" id="LR031873">
    <property type="protein sequence ID" value="VDD14961.1"/>
    <property type="molecule type" value="Genomic_DNA"/>
</dbReference>
<evidence type="ECO:0000313" key="1">
    <source>
        <dbReference type="EMBL" id="VDD14961.1"/>
    </source>
</evidence>
<dbReference type="AlphaFoldDB" id="A0A3P6CX91"/>